<comment type="function">
    <text evidence="5">Specifically methylates the pseudouridine at position 1915 (m3Psi1915) in 23S rRNA.</text>
</comment>
<keyword evidence="7" id="KW-1185">Reference proteome</keyword>
<dbReference type="SUPFAM" id="SSF75217">
    <property type="entry name" value="alpha/beta knot"/>
    <property type="match status" value="1"/>
</dbReference>
<feature type="binding site" evidence="5">
    <location>
        <position position="97"/>
    </location>
    <ligand>
        <name>S-adenosyl-L-methionine</name>
        <dbReference type="ChEBI" id="CHEBI:59789"/>
    </ligand>
</feature>
<feature type="binding site" evidence="5">
    <location>
        <position position="65"/>
    </location>
    <ligand>
        <name>S-adenosyl-L-methionine</name>
        <dbReference type="ChEBI" id="CHEBI:59789"/>
    </ligand>
</feature>
<protein>
    <recommendedName>
        <fullName evidence="5">Ribosomal RNA large subunit methyltransferase H</fullName>
        <ecNumber evidence="5">2.1.1.177</ecNumber>
    </recommendedName>
    <alternativeName>
        <fullName evidence="5">23S rRNA (pseudouridine1915-N3)-methyltransferase</fullName>
    </alternativeName>
    <alternativeName>
        <fullName evidence="5">23S rRNA m3Psi1915 methyltransferase</fullName>
    </alternativeName>
    <alternativeName>
        <fullName evidence="5">rRNA (pseudouridine-N3-)-methyltransferase RlmH</fullName>
    </alternativeName>
</protein>
<dbReference type="Gene3D" id="3.40.1280.10">
    <property type="match status" value="1"/>
</dbReference>
<evidence type="ECO:0000256" key="4">
    <source>
        <dbReference type="ARBA" id="ARBA00038303"/>
    </source>
</evidence>
<dbReference type="EMBL" id="JAOEGN010000002">
    <property type="protein sequence ID" value="MCU0104360.1"/>
    <property type="molecule type" value="Genomic_DNA"/>
</dbReference>
<proteinExistence type="inferred from homology"/>
<keyword evidence="3 5" id="KW-0949">S-adenosyl-L-methionine</keyword>
<comment type="catalytic activity">
    <reaction evidence="5">
        <text>pseudouridine(1915) in 23S rRNA + S-adenosyl-L-methionine = N(3)-methylpseudouridine(1915) in 23S rRNA + S-adenosyl-L-homocysteine + H(+)</text>
        <dbReference type="Rhea" id="RHEA:42752"/>
        <dbReference type="Rhea" id="RHEA-COMP:10221"/>
        <dbReference type="Rhea" id="RHEA-COMP:10222"/>
        <dbReference type="ChEBI" id="CHEBI:15378"/>
        <dbReference type="ChEBI" id="CHEBI:57856"/>
        <dbReference type="ChEBI" id="CHEBI:59789"/>
        <dbReference type="ChEBI" id="CHEBI:65314"/>
        <dbReference type="ChEBI" id="CHEBI:74486"/>
        <dbReference type="EC" id="2.1.1.177"/>
    </reaction>
</comment>
<feature type="binding site" evidence="5">
    <location>
        <begin position="116"/>
        <end position="121"/>
    </location>
    <ligand>
        <name>S-adenosyl-L-methionine</name>
        <dbReference type="ChEBI" id="CHEBI:59789"/>
    </ligand>
</feature>
<comment type="subunit">
    <text evidence="5">Homodimer.</text>
</comment>
<accession>A0ABT2PU34</accession>
<keyword evidence="2 5" id="KW-0808">Transferase</keyword>
<comment type="caution">
    <text evidence="6">The sequence shown here is derived from an EMBL/GenBank/DDBJ whole genome shotgun (WGS) entry which is preliminary data.</text>
</comment>
<evidence type="ECO:0000256" key="3">
    <source>
        <dbReference type="ARBA" id="ARBA00022691"/>
    </source>
</evidence>
<dbReference type="GO" id="GO:0032259">
    <property type="term" value="P:methylation"/>
    <property type="evidence" value="ECO:0007669"/>
    <property type="project" value="UniProtKB-KW"/>
</dbReference>
<comment type="similarity">
    <text evidence="4 5">Belongs to the RNA methyltransferase RlmH family.</text>
</comment>
<sequence>MKITLVCVGKMKQTYLKEAMNDYIKQMPYPFEIVEVQDEKEITGMGIEEKRILSKIGSQDFVIGLAIKGEMISSEQFALKLDHWMTYEKKDLTFIIGGSYGFTQAIYDRCNYLLSFSKMTFPHQLMRVILVEQIYRGFQILKGHPYHK</sequence>
<dbReference type="NCBIfam" id="NF000985">
    <property type="entry name" value="PRK00103.1-3"/>
    <property type="match status" value="1"/>
</dbReference>
<dbReference type="GO" id="GO:0008168">
    <property type="term" value="F:methyltransferase activity"/>
    <property type="evidence" value="ECO:0007669"/>
    <property type="project" value="UniProtKB-KW"/>
</dbReference>
<dbReference type="Proteomes" id="UP001209076">
    <property type="component" value="Unassembled WGS sequence"/>
</dbReference>
<dbReference type="PIRSF" id="PIRSF004505">
    <property type="entry name" value="MT_bac"/>
    <property type="match status" value="1"/>
</dbReference>
<dbReference type="InterPro" id="IPR029028">
    <property type="entry name" value="Alpha/beta_knot_MTases"/>
</dbReference>
<dbReference type="EC" id="2.1.1.177" evidence="5"/>
<keyword evidence="5" id="KW-0698">rRNA processing</keyword>
<dbReference type="CDD" id="cd18081">
    <property type="entry name" value="RlmH-like"/>
    <property type="match status" value="1"/>
</dbReference>
<dbReference type="Pfam" id="PF02590">
    <property type="entry name" value="SPOUT_MTase"/>
    <property type="match status" value="1"/>
</dbReference>
<reference evidence="7" key="1">
    <citation type="submission" date="2023-07" db="EMBL/GenBank/DDBJ databases">
        <title>Novel Mycoplasma species identified in domestic and wild animals.</title>
        <authorList>
            <person name="Volokhov D.V."/>
            <person name="Furtak V.A."/>
            <person name="Zagorodnyaya T.A."/>
        </authorList>
    </citation>
    <scope>NUCLEOTIDE SEQUENCE [LARGE SCALE GENOMIC DNA]</scope>
    <source>
        <strain evidence="7">92-19</strain>
    </source>
</reference>
<dbReference type="PANTHER" id="PTHR33603">
    <property type="entry name" value="METHYLTRANSFERASE"/>
    <property type="match status" value="1"/>
</dbReference>
<evidence type="ECO:0000313" key="7">
    <source>
        <dbReference type="Proteomes" id="UP001209076"/>
    </source>
</evidence>
<dbReference type="InterPro" id="IPR029026">
    <property type="entry name" value="tRNA_m1G_MTases_N"/>
</dbReference>
<comment type="subcellular location">
    <subcellularLocation>
        <location evidence="5">Cytoplasm</location>
    </subcellularLocation>
</comment>
<dbReference type="InterPro" id="IPR003742">
    <property type="entry name" value="RlmH-like"/>
</dbReference>
<evidence type="ECO:0000313" key="6">
    <source>
        <dbReference type="EMBL" id="MCU0104360.1"/>
    </source>
</evidence>
<evidence type="ECO:0000256" key="5">
    <source>
        <dbReference type="HAMAP-Rule" id="MF_00658"/>
    </source>
</evidence>
<gene>
    <name evidence="5 6" type="primary">rlmH</name>
    <name evidence="6" type="ORF">N7603_01665</name>
</gene>
<keyword evidence="1 5" id="KW-0489">Methyltransferase</keyword>
<evidence type="ECO:0000256" key="1">
    <source>
        <dbReference type="ARBA" id="ARBA00022603"/>
    </source>
</evidence>
<evidence type="ECO:0000256" key="2">
    <source>
        <dbReference type="ARBA" id="ARBA00022679"/>
    </source>
</evidence>
<organism evidence="6 7">
    <name type="scientific">Paracholeplasma vituli</name>
    <dbReference type="NCBI Taxonomy" id="69473"/>
    <lineage>
        <taxon>Bacteria</taxon>
        <taxon>Bacillati</taxon>
        <taxon>Mycoplasmatota</taxon>
        <taxon>Mollicutes</taxon>
        <taxon>Acholeplasmatales</taxon>
        <taxon>Acholeplasmataceae</taxon>
        <taxon>Paracholeplasma</taxon>
    </lineage>
</organism>
<name>A0ABT2PU34_9MOLU</name>
<dbReference type="PANTHER" id="PTHR33603:SF1">
    <property type="entry name" value="RIBOSOMAL RNA LARGE SUBUNIT METHYLTRANSFERASE H"/>
    <property type="match status" value="1"/>
</dbReference>
<keyword evidence="5" id="KW-0963">Cytoplasm</keyword>
<dbReference type="HAMAP" id="MF_00658">
    <property type="entry name" value="23SrRNA_methyltr_H"/>
    <property type="match status" value="1"/>
</dbReference>
<dbReference type="RefSeq" id="WP_262095585.1">
    <property type="nucleotide sequence ID" value="NZ_JAOEGN010000002.1"/>
</dbReference>